<feature type="domain" description="Peptidase S1" evidence="11">
    <location>
        <begin position="168"/>
        <end position="414"/>
    </location>
</feature>
<evidence type="ECO:0000256" key="1">
    <source>
        <dbReference type="ARBA" id="ARBA00004613"/>
    </source>
</evidence>
<evidence type="ECO:0000256" key="8">
    <source>
        <dbReference type="PROSITE-ProRule" id="PRU00076"/>
    </source>
</evidence>
<evidence type="ECO:0000256" key="7">
    <source>
        <dbReference type="ARBA" id="ARBA00023180"/>
    </source>
</evidence>
<name>A0A3Q3X8C9_MOLML</name>
<dbReference type="InterPro" id="IPR018097">
    <property type="entry name" value="EGF_Ca-bd_CS"/>
</dbReference>
<evidence type="ECO:0000256" key="5">
    <source>
        <dbReference type="ARBA" id="ARBA00022837"/>
    </source>
</evidence>
<keyword evidence="3" id="KW-0645">Protease</keyword>
<evidence type="ECO:0000313" key="13">
    <source>
        <dbReference type="Proteomes" id="UP000261620"/>
    </source>
</evidence>
<dbReference type="PROSITE" id="PS01187">
    <property type="entry name" value="EGF_CA"/>
    <property type="match status" value="1"/>
</dbReference>
<evidence type="ECO:0000259" key="11">
    <source>
        <dbReference type="PROSITE" id="PS50240"/>
    </source>
</evidence>
<dbReference type="InterPro" id="IPR009003">
    <property type="entry name" value="Peptidase_S1_PA"/>
</dbReference>
<evidence type="ECO:0000313" key="12">
    <source>
        <dbReference type="Ensembl" id="ENSMMOP00000018389.1"/>
    </source>
</evidence>
<dbReference type="InterPro" id="IPR050442">
    <property type="entry name" value="Peptidase_S1_coag_factors"/>
</dbReference>
<dbReference type="FunFam" id="2.10.25.10:FF:000671">
    <property type="entry name" value="Protein Z, vitamin K-dependent plasma glycoprotein a"/>
    <property type="match status" value="1"/>
</dbReference>
<keyword evidence="5" id="KW-0106">Calcium</keyword>
<dbReference type="GO" id="GO:0007596">
    <property type="term" value="P:blood coagulation"/>
    <property type="evidence" value="ECO:0007669"/>
    <property type="project" value="InterPro"/>
</dbReference>
<comment type="caution">
    <text evidence="8">Lacks conserved residue(s) required for the propagation of feature annotation.</text>
</comment>
<comment type="subcellular location">
    <subcellularLocation>
        <location evidence="1">Secreted</location>
    </subcellularLocation>
</comment>
<dbReference type="Gene3D" id="2.10.25.10">
    <property type="entry name" value="Laminin"/>
    <property type="match status" value="2"/>
</dbReference>
<sequence>VTMHSSTASAALLCLLAGVAAAVQTPESVFFDKQQASSLISRQKRNAAHSTLEQVCMEKVCTYEQARTFFKDSYHTVNGDQCVNKPCKNGGMCADSVGGYDCICKSGFTGVHCENDETQCTIETGKGCSQFCKPGYTSYECSCARGWKPSRTDKNKCESAGKFPCGKVVSASQWVDRAAINKENNFEGLSCASSECPWQALLKSSESTGFCSGVILKETLVLTSAQCANKYRPFLVVVGKRSTSSEEEEQILYVKDIVIHPHYLAGRPDNDLAVIELRDHITFKKDVFAACLPERDFAESVLIGQVFPTIVTGWKESEQASSFQGPLTLNHLLYNALPNCLKDHPNLITNKMGCTLPQANADCTMSSGSPVLTMYKEVVFLTGVVSQPPGANCTKGYIFQKVSRYLGWLLPIMNAR</sequence>
<dbReference type="Pfam" id="PF00089">
    <property type="entry name" value="Trypsin"/>
    <property type="match status" value="1"/>
</dbReference>
<dbReference type="InterPro" id="IPR012224">
    <property type="entry name" value="Pept_S1A_FX"/>
</dbReference>
<dbReference type="OMA" id="VHPRYVE"/>
<dbReference type="PROSITE" id="PS50026">
    <property type="entry name" value="EGF_3"/>
    <property type="match status" value="1"/>
</dbReference>
<keyword evidence="6 8" id="KW-1015">Disulfide bond</keyword>
<protein>
    <submittedName>
        <fullName evidence="12">Uncharacterized protein</fullName>
    </submittedName>
</protein>
<feature type="signal peptide" evidence="9">
    <location>
        <begin position="1"/>
        <end position="22"/>
    </location>
</feature>
<dbReference type="PRINTS" id="PR00010">
    <property type="entry name" value="EGFBLOOD"/>
</dbReference>
<keyword evidence="13" id="KW-1185">Reference proteome</keyword>
<keyword evidence="9" id="KW-0732">Signal</keyword>
<dbReference type="InterPro" id="IPR043504">
    <property type="entry name" value="Peptidase_S1_PA_chymotrypsin"/>
</dbReference>
<dbReference type="Pfam" id="PF00008">
    <property type="entry name" value="EGF"/>
    <property type="match status" value="1"/>
</dbReference>
<dbReference type="SMART" id="SM00179">
    <property type="entry name" value="EGF_CA"/>
    <property type="match status" value="2"/>
</dbReference>
<dbReference type="PROSITE" id="PS00010">
    <property type="entry name" value="ASX_HYDROXYL"/>
    <property type="match status" value="1"/>
</dbReference>
<feature type="domain" description="EGF-like" evidence="10">
    <location>
        <begin position="78"/>
        <end position="114"/>
    </location>
</feature>
<reference evidence="12" key="1">
    <citation type="submission" date="2025-08" db="UniProtKB">
        <authorList>
            <consortium name="Ensembl"/>
        </authorList>
    </citation>
    <scope>IDENTIFICATION</scope>
</reference>
<dbReference type="InterPro" id="IPR001881">
    <property type="entry name" value="EGF-like_Ca-bd_dom"/>
</dbReference>
<dbReference type="GO" id="GO:0005615">
    <property type="term" value="C:extracellular space"/>
    <property type="evidence" value="ECO:0007669"/>
    <property type="project" value="TreeGrafter"/>
</dbReference>
<dbReference type="FunFam" id="2.40.10.10:FF:000013">
    <property type="entry name" value="Coagulation factor X"/>
    <property type="match status" value="1"/>
</dbReference>
<dbReference type="SUPFAM" id="SSF57630">
    <property type="entry name" value="GLA-domain"/>
    <property type="match status" value="1"/>
</dbReference>
<keyword evidence="7" id="KW-0325">Glycoprotein</keyword>
<dbReference type="InterPro" id="IPR000152">
    <property type="entry name" value="EGF-type_Asp/Asn_hydroxyl_site"/>
</dbReference>
<reference evidence="12" key="2">
    <citation type="submission" date="2025-09" db="UniProtKB">
        <authorList>
            <consortium name="Ensembl"/>
        </authorList>
    </citation>
    <scope>IDENTIFICATION</scope>
</reference>
<dbReference type="PROSITE" id="PS00022">
    <property type="entry name" value="EGF_1"/>
    <property type="match status" value="1"/>
</dbReference>
<dbReference type="InterPro" id="IPR035972">
    <property type="entry name" value="GLA-like_dom_SF"/>
</dbReference>
<dbReference type="STRING" id="94237.ENSMMOP00000018389"/>
<keyword evidence="4" id="KW-0378">Hydrolase</keyword>
<dbReference type="AlphaFoldDB" id="A0A3Q3X8C9"/>
<evidence type="ECO:0000256" key="4">
    <source>
        <dbReference type="ARBA" id="ARBA00022801"/>
    </source>
</evidence>
<feature type="disulfide bond" evidence="8">
    <location>
        <begin position="104"/>
        <end position="113"/>
    </location>
</feature>
<evidence type="ECO:0000256" key="9">
    <source>
        <dbReference type="SAM" id="SignalP"/>
    </source>
</evidence>
<dbReference type="InterPro" id="IPR017857">
    <property type="entry name" value="Coagulation_fac-like_Gla_dom"/>
</dbReference>
<dbReference type="PANTHER" id="PTHR24278">
    <property type="entry name" value="COAGULATION FACTOR"/>
    <property type="match status" value="1"/>
</dbReference>
<organism evidence="12 13">
    <name type="scientific">Mola mola</name>
    <name type="common">Ocean sunfish</name>
    <name type="synonym">Tetraodon mola</name>
    <dbReference type="NCBI Taxonomy" id="94237"/>
    <lineage>
        <taxon>Eukaryota</taxon>
        <taxon>Metazoa</taxon>
        <taxon>Chordata</taxon>
        <taxon>Craniata</taxon>
        <taxon>Vertebrata</taxon>
        <taxon>Euteleostomi</taxon>
        <taxon>Actinopterygii</taxon>
        <taxon>Neopterygii</taxon>
        <taxon>Teleostei</taxon>
        <taxon>Neoteleostei</taxon>
        <taxon>Acanthomorphata</taxon>
        <taxon>Eupercaria</taxon>
        <taxon>Tetraodontiformes</taxon>
        <taxon>Molidae</taxon>
        <taxon>Mola</taxon>
    </lineage>
</organism>
<dbReference type="Proteomes" id="UP000261620">
    <property type="component" value="Unplaced"/>
</dbReference>
<keyword evidence="2" id="KW-0964">Secreted</keyword>
<dbReference type="GO" id="GO:0004252">
    <property type="term" value="F:serine-type endopeptidase activity"/>
    <property type="evidence" value="ECO:0007669"/>
    <property type="project" value="InterPro"/>
</dbReference>
<dbReference type="SUPFAM" id="SSF50494">
    <property type="entry name" value="Trypsin-like serine proteases"/>
    <property type="match status" value="1"/>
</dbReference>
<dbReference type="Gene3D" id="4.10.740.10">
    <property type="entry name" value="Coagulation Factor IX"/>
    <property type="match status" value="1"/>
</dbReference>
<dbReference type="PIRSF" id="PIRSF001143">
    <property type="entry name" value="Factor_X"/>
    <property type="match status" value="1"/>
</dbReference>
<dbReference type="SMART" id="SM00181">
    <property type="entry name" value="EGF"/>
    <property type="match status" value="2"/>
</dbReference>
<proteinExistence type="predicted"/>
<dbReference type="PROSITE" id="PS01186">
    <property type="entry name" value="EGF_2"/>
    <property type="match status" value="1"/>
</dbReference>
<keyword evidence="8" id="KW-0245">EGF-like domain</keyword>
<evidence type="ECO:0000256" key="6">
    <source>
        <dbReference type="ARBA" id="ARBA00023157"/>
    </source>
</evidence>
<dbReference type="PANTHER" id="PTHR24278:SF33">
    <property type="entry name" value="PROTEIN Z, VITAMIN K-DEPENDENT PLASMA GLYCOPROTEIN A"/>
    <property type="match status" value="1"/>
</dbReference>
<dbReference type="InterPro" id="IPR001254">
    <property type="entry name" value="Trypsin_dom"/>
</dbReference>
<dbReference type="Gene3D" id="2.40.10.10">
    <property type="entry name" value="Trypsin-like serine proteases"/>
    <property type="match status" value="2"/>
</dbReference>
<evidence type="ECO:0000256" key="3">
    <source>
        <dbReference type="ARBA" id="ARBA00022670"/>
    </source>
</evidence>
<dbReference type="GO" id="GO:0005509">
    <property type="term" value="F:calcium ion binding"/>
    <property type="evidence" value="ECO:0007669"/>
    <property type="project" value="InterPro"/>
</dbReference>
<accession>A0A3Q3X8C9</accession>
<dbReference type="GO" id="GO:0006508">
    <property type="term" value="P:proteolysis"/>
    <property type="evidence" value="ECO:0007669"/>
    <property type="project" value="UniProtKB-KW"/>
</dbReference>
<evidence type="ECO:0000259" key="10">
    <source>
        <dbReference type="PROSITE" id="PS50026"/>
    </source>
</evidence>
<dbReference type="InterPro" id="IPR000742">
    <property type="entry name" value="EGF"/>
</dbReference>
<evidence type="ECO:0000256" key="2">
    <source>
        <dbReference type="ARBA" id="ARBA00022525"/>
    </source>
</evidence>
<dbReference type="SMART" id="SM00020">
    <property type="entry name" value="Tryp_SPc"/>
    <property type="match status" value="1"/>
</dbReference>
<dbReference type="SUPFAM" id="SSF57196">
    <property type="entry name" value="EGF/Laminin"/>
    <property type="match status" value="1"/>
</dbReference>
<dbReference type="PROSITE" id="PS50240">
    <property type="entry name" value="TRYPSIN_DOM"/>
    <property type="match status" value="1"/>
</dbReference>
<dbReference type="Ensembl" id="ENSMMOT00000018688.1">
    <property type="protein sequence ID" value="ENSMMOP00000018389.1"/>
    <property type="gene ID" value="ENSMMOG00000013917.1"/>
</dbReference>
<dbReference type="CDD" id="cd00054">
    <property type="entry name" value="EGF_CA"/>
    <property type="match status" value="1"/>
</dbReference>
<feature type="chain" id="PRO_5018683158" evidence="9">
    <location>
        <begin position="23"/>
        <end position="416"/>
    </location>
</feature>